<evidence type="ECO:0000313" key="3">
    <source>
        <dbReference type="Proteomes" id="UP000624244"/>
    </source>
</evidence>
<dbReference type="PRINTS" id="PR00081">
    <property type="entry name" value="GDHRDH"/>
</dbReference>
<comment type="caution">
    <text evidence="2">The sequence shown here is derived from an EMBL/GenBank/DDBJ whole genome shotgun (WGS) entry which is preliminary data.</text>
</comment>
<reference evidence="2" key="1">
    <citation type="submission" date="2019-11" db="EMBL/GenBank/DDBJ databases">
        <title>Bipolaris sorokiniana Genome sequencing.</title>
        <authorList>
            <person name="Wang H."/>
        </authorList>
    </citation>
    <scope>NUCLEOTIDE SEQUENCE</scope>
</reference>
<comment type="similarity">
    <text evidence="1">Belongs to the short-chain dehydrogenases/reductases (SDR) family.</text>
</comment>
<dbReference type="Pfam" id="PF00106">
    <property type="entry name" value="adh_short"/>
    <property type="match status" value="1"/>
</dbReference>
<dbReference type="AlphaFoldDB" id="A0A8H5ZA22"/>
<dbReference type="GO" id="GO:0019748">
    <property type="term" value="P:secondary metabolic process"/>
    <property type="evidence" value="ECO:0007669"/>
    <property type="project" value="TreeGrafter"/>
</dbReference>
<accession>A0A8H5ZA22</accession>
<protein>
    <recommendedName>
        <fullName evidence="4">NAD(P)-binding protein</fullName>
    </recommendedName>
</protein>
<dbReference type="InterPro" id="IPR051468">
    <property type="entry name" value="Fungal_SecMetab_SDRs"/>
</dbReference>
<organism evidence="2 3">
    <name type="scientific">Cochliobolus sativus</name>
    <name type="common">Common root rot and spot blotch fungus</name>
    <name type="synonym">Bipolaris sorokiniana</name>
    <dbReference type="NCBI Taxonomy" id="45130"/>
    <lineage>
        <taxon>Eukaryota</taxon>
        <taxon>Fungi</taxon>
        <taxon>Dikarya</taxon>
        <taxon>Ascomycota</taxon>
        <taxon>Pezizomycotina</taxon>
        <taxon>Dothideomycetes</taxon>
        <taxon>Pleosporomycetidae</taxon>
        <taxon>Pleosporales</taxon>
        <taxon>Pleosporineae</taxon>
        <taxon>Pleosporaceae</taxon>
        <taxon>Bipolaris</taxon>
    </lineage>
</organism>
<dbReference type="GO" id="GO:0016491">
    <property type="term" value="F:oxidoreductase activity"/>
    <property type="evidence" value="ECO:0007669"/>
    <property type="project" value="TreeGrafter"/>
</dbReference>
<dbReference type="PANTHER" id="PTHR43544">
    <property type="entry name" value="SHORT-CHAIN DEHYDROGENASE/REDUCTASE"/>
    <property type="match status" value="1"/>
</dbReference>
<evidence type="ECO:0000313" key="2">
    <source>
        <dbReference type="EMBL" id="KAF5845377.1"/>
    </source>
</evidence>
<dbReference type="GO" id="GO:0005737">
    <property type="term" value="C:cytoplasm"/>
    <property type="evidence" value="ECO:0007669"/>
    <property type="project" value="TreeGrafter"/>
</dbReference>
<dbReference type="EMBL" id="WNKQ01000019">
    <property type="protein sequence ID" value="KAF5845377.1"/>
    <property type="molecule type" value="Genomic_DNA"/>
</dbReference>
<dbReference type="OMA" id="VWSISPG"/>
<evidence type="ECO:0008006" key="4">
    <source>
        <dbReference type="Google" id="ProtNLM"/>
    </source>
</evidence>
<dbReference type="Proteomes" id="UP000624244">
    <property type="component" value="Unassembled WGS sequence"/>
</dbReference>
<dbReference type="InterPro" id="IPR002347">
    <property type="entry name" value="SDR_fam"/>
</dbReference>
<proteinExistence type="inferred from homology"/>
<name>A0A8H5ZA22_COCSA</name>
<evidence type="ECO:0000256" key="1">
    <source>
        <dbReference type="ARBA" id="ARBA00006484"/>
    </source>
</evidence>
<dbReference type="InterPro" id="IPR036291">
    <property type="entry name" value="NAD(P)-bd_dom_sf"/>
</dbReference>
<dbReference type="PANTHER" id="PTHR43544:SF32">
    <property type="entry name" value="CHAIN DEHYDROGENASE, PUTATIVE (AFU_ORTHOLOGUE AFUA_5G01530)-RELATED"/>
    <property type="match status" value="1"/>
</dbReference>
<sequence>MTEFSIVLVTGGNTGIGYETVKALYASSKPYKVLMGSRSLEKAKDAISKLKTEVPESKSEVEAIQLDIEDDESIEKAFEEVKSKYGRLDTLVNNAGASFDNDLRKDSSPKSIRAVWDKAYSLNVTSTQVVTHTFAPLLIASSDPRLLFVTSSLTSLKTCSNSIDSKLVDAGKAKGWPKPQNPTPTAYRASKTALNMLMLSWVIMLQADGVKVFGISPGFLATGLGGLGPDLLKKFGAGDPSVGGELIRDVVEGKRDEHAGKVINKDGVQPW</sequence>
<dbReference type="Gene3D" id="3.40.50.720">
    <property type="entry name" value="NAD(P)-binding Rossmann-like Domain"/>
    <property type="match status" value="1"/>
</dbReference>
<gene>
    <name evidence="2" type="ORF">GGP41_002955</name>
</gene>
<dbReference type="SUPFAM" id="SSF51735">
    <property type="entry name" value="NAD(P)-binding Rossmann-fold domains"/>
    <property type="match status" value="1"/>
</dbReference>